<organism evidence="1 2">
    <name type="scientific">Roseomonas indoligenes</name>
    <dbReference type="NCBI Taxonomy" id="2820811"/>
    <lineage>
        <taxon>Bacteria</taxon>
        <taxon>Pseudomonadati</taxon>
        <taxon>Pseudomonadota</taxon>
        <taxon>Alphaproteobacteria</taxon>
        <taxon>Acetobacterales</taxon>
        <taxon>Roseomonadaceae</taxon>
        <taxon>Roseomonas</taxon>
    </lineage>
</organism>
<reference evidence="1" key="1">
    <citation type="submission" date="2021-03" db="EMBL/GenBank/DDBJ databases">
        <authorList>
            <person name="So Y."/>
        </authorList>
    </citation>
    <scope>NUCLEOTIDE SEQUENCE</scope>
    <source>
        <strain evidence="1">SG15</strain>
    </source>
</reference>
<sequence>MTRYRPTEMECRCMLCGDQTVIPNLWFDTEPPDRKCVEGAQVVTDCRQAMERAGASAWLLKTLARKDPTHV</sequence>
<dbReference type="Proteomes" id="UP000677537">
    <property type="component" value="Unassembled WGS sequence"/>
</dbReference>
<evidence type="ECO:0000313" key="1">
    <source>
        <dbReference type="EMBL" id="MBP0492219.1"/>
    </source>
</evidence>
<keyword evidence="2" id="KW-1185">Reference proteome</keyword>
<accession>A0A940MWQ6</accession>
<gene>
    <name evidence="1" type="ORF">J5Y10_05435</name>
</gene>
<protein>
    <submittedName>
        <fullName evidence="1">Uncharacterized protein</fullName>
    </submittedName>
</protein>
<dbReference type="AlphaFoldDB" id="A0A940MWQ6"/>
<comment type="caution">
    <text evidence="1">The sequence shown here is derived from an EMBL/GenBank/DDBJ whole genome shotgun (WGS) entry which is preliminary data.</text>
</comment>
<dbReference type="RefSeq" id="WP_209371613.1">
    <property type="nucleotide sequence ID" value="NZ_JAGIZA010000003.1"/>
</dbReference>
<name>A0A940MWQ6_9PROT</name>
<dbReference type="EMBL" id="JAGIZA010000003">
    <property type="protein sequence ID" value="MBP0492219.1"/>
    <property type="molecule type" value="Genomic_DNA"/>
</dbReference>
<evidence type="ECO:0000313" key="2">
    <source>
        <dbReference type="Proteomes" id="UP000677537"/>
    </source>
</evidence>
<proteinExistence type="predicted"/>